<dbReference type="InterPro" id="IPR029063">
    <property type="entry name" value="SAM-dependent_MTases_sf"/>
</dbReference>
<evidence type="ECO:0000313" key="2">
    <source>
        <dbReference type="Proteomes" id="UP000070700"/>
    </source>
</evidence>
<dbReference type="OrthoDB" id="2013972at2759"/>
<name>A0A132B2M2_MOLSC</name>
<dbReference type="GO" id="GO:0008168">
    <property type="term" value="F:methyltransferase activity"/>
    <property type="evidence" value="ECO:0007669"/>
    <property type="project" value="UniProtKB-KW"/>
</dbReference>
<dbReference type="GeneID" id="28820050"/>
<keyword evidence="1" id="KW-0489">Methyltransferase</keyword>
<dbReference type="EMBL" id="KQ947458">
    <property type="protein sequence ID" value="KUJ06154.1"/>
    <property type="molecule type" value="Genomic_DNA"/>
</dbReference>
<protein>
    <submittedName>
        <fullName evidence="1">TAM domain methyltransferase</fullName>
    </submittedName>
</protein>
<dbReference type="Proteomes" id="UP000070700">
    <property type="component" value="Unassembled WGS sequence"/>
</dbReference>
<dbReference type="GO" id="GO:0032259">
    <property type="term" value="P:methylation"/>
    <property type="evidence" value="ECO:0007669"/>
    <property type="project" value="UniProtKB-KW"/>
</dbReference>
<keyword evidence="2" id="KW-1185">Reference proteome</keyword>
<feature type="non-terminal residue" evidence="1">
    <location>
        <position position="1"/>
    </location>
</feature>
<keyword evidence="1" id="KW-0808">Transferase</keyword>
<evidence type="ECO:0000313" key="1">
    <source>
        <dbReference type="EMBL" id="KUJ06154.1"/>
    </source>
</evidence>
<organism evidence="1 2">
    <name type="scientific">Mollisia scopiformis</name>
    <name type="common">Conifer needle endophyte fungus</name>
    <name type="synonym">Phialocephala scopiformis</name>
    <dbReference type="NCBI Taxonomy" id="149040"/>
    <lineage>
        <taxon>Eukaryota</taxon>
        <taxon>Fungi</taxon>
        <taxon>Dikarya</taxon>
        <taxon>Ascomycota</taxon>
        <taxon>Pezizomycotina</taxon>
        <taxon>Leotiomycetes</taxon>
        <taxon>Helotiales</taxon>
        <taxon>Mollisiaceae</taxon>
        <taxon>Mollisia</taxon>
    </lineage>
</organism>
<reference evidence="1 2" key="1">
    <citation type="submission" date="2015-10" db="EMBL/GenBank/DDBJ databases">
        <title>Full genome of DAOMC 229536 Phialocephala scopiformis, a fungal endophyte of spruce producing the potent anti-insectan compound rugulosin.</title>
        <authorList>
            <consortium name="DOE Joint Genome Institute"/>
            <person name="Walker A.K."/>
            <person name="Frasz S.L."/>
            <person name="Seifert K.A."/>
            <person name="Miller J.D."/>
            <person name="Mondo S.J."/>
            <person name="Labutti K."/>
            <person name="Lipzen A."/>
            <person name="Dockter R."/>
            <person name="Kennedy M."/>
            <person name="Grigoriev I.V."/>
            <person name="Spatafora J.W."/>
        </authorList>
    </citation>
    <scope>NUCLEOTIDE SEQUENCE [LARGE SCALE GENOMIC DNA]</scope>
    <source>
        <strain evidence="1 2">CBS 120377</strain>
    </source>
</reference>
<dbReference type="InParanoid" id="A0A132B2M2"/>
<accession>A0A132B2M2</accession>
<dbReference type="SUPFAM" id="SSF53335">
    <property type="entry name" value="S-adenosyl-L-methionine-dependent methyltransferases"/>
    <property type="match status" value="1"/>
</dbReference>
<dbReference type="RefSeq" id="XP_018060509.1">
    <property type="nucleotide sequence ID" value="XM_018210324.1"/>
</dbReference>
<gene>
    <name evidence="1" type="ORF">LY89DRAFT_603773</name>
</gene>
<dbReference type="AlphaFoldDB" id="A0A132B2M2"/>
<sequence>LEPGGFLEIQDALLCFRCDERSLKGTAIEKWAEKLHKAAWKSGKDWACPTKYKLYMEDAGFVDVKEVQHDRWPINPWPKGKDEKEKGMWCLQNLLLGLESISMALMTRYLGMSVWEVRGDLECVEKEIKDRKTHAYIPM</sequence>
<dbReference type="KEGG" id="psco:LY89DRAFT_603773"/>
<proteinExistence type="predicted"/>